<dbReference type="Proteomes" id="UP001497512">
    <property type="component" value="Chromosome 2"/>
</dbReference>
<accession>A0ABP0UAE1</accession>
<dbReference type="EMBL" id="OZ019894">
    <property type="protein sequence ID" value="CAK9216162.1"/>
    <property type="molecule type" value="Genomic_DNA"/>
</dbReference>
<evidence type="ECO:0000313" key="1">
    <source>
        <dbReference type="EMBL" id="CAK9216162.1"/>
    </source>
</evidence>
<evidence type="ECO:0000313" key="2">
    <source>
        <dbReference type="Proteomes" id="UP001497512"/>
    </source>
</evidence>
<proteinExistence type="predicted"/>
<name>A0ABP0UAE1_9BRYO</name>
<keyword evidence="2" id="KW-1185">Reference proteome</keyword>
<organism evidence="1 2">
    <name type="scientific">Sphagnum troendelagicum</name>
    <dbReference type="NCBI Taxonomy" id="128251"/>
    <lineage>
        <taxon>Eukaryota</taxon>
        <taxon>Viridiplantae</taxon>
        <taxon>Streptophyta</taxon>
        <taxon>Embryophyta</taxon>
        <taxon>Bryophyta</taxon>
        <taxon>Sphagnophytina</taxon>
        <taxon>Sphagnopsida</taxon>
        <taxon>Sphagnales</taxon>
        <taxon>Sphagnaceae</taxon>
        <taxon>Sphagnum</taxon>
    </lineage>
</organism>
<gene>
    <name evidence="1" type="ORF">CSSPTR1EN2_LOCUS13311</name>
</gene>
<reference evidence="1" key="1">
    <citation type="submission" date="2024-02" db="EMBL/GenBank/DDBJ databases">
        <authorList>
            <consortium name="ELIXIR-Norway"/>
            <consortium name="Elixir Norway"/>
        </authorList>
    </citation>
    <scope>NUCLEOTIDE SEQUENCE</scope>
</reference>
<sequence>MPKNYLHLARDVVDALGRAENNQPLQFNEIQCQLLKQKLQETVTSLLSRVDKDSLPPEKQALFQQRCGGVALLELYRIVVRAESIIHGCSTQDWLTAAIKLANSFEAFVDIFFKLDWCTAVIGIVFSNALTSELQHVRDNIDGFGEAECAFKMEEIRSVLQQPASEDRESLRRRLTEMQEDTGARNNQEIVAYLLKLVTTDPANMEQ</sequence>
<protein>
    <submittedName>
        <fullName evidence="1">Uncharacterized protein</fullName>
    </submittedName>
</protein>